<dbReference type="Pfam" id="PF07282">
    <property type="entry name" value="Cas12f1-like_TNB"/>
    <property type="match status" value="1"/>
</dbReference>
<accession>M0ABI7</accession>
<dbReference type="Proteomes" id="UP000011693">
    <property type="component" value="Unassembled WGS sequence"/>
</dbReference>
<evidence type="ECO:0000313" key="4">
    <source>
        <dbReference type="EMBL" id="ELY96100.1"/>
    </source>
</evidence>
<comment type="caution">
    <text evidence="4">The sequence shown here is derived from an EMBL/GenBank/DDBJ whole genome shotgun (WGS) entry which is preliminary data.</text>
</comment>
<evidence type="ECO:0000256" key="1">
    <source>
        <dbReference type="ARBA" id="ARBA00023125"/>
    </source>
</evidence>
<organism evidence="4 5">
    <name type="scientific">Natrialba chahannaoensis JCM 10990</name>
    <dbReference type="NCBI Taxonomy" id="1227492"/>
    <lineage>
        <taxon>Archaea</taxon>
        <taxon>Methanobacteriati</taxon>
        <taxon>Methanobacteriota</taxon>
        <taxon>Stenosarchaea group</taxon>
        <taxon>Halobacteria</taxon>
        <taxon>Halobacteriales</taxon>
        <taxon>Natrialbaceae</taxon>
        <taxon>Natrialba</taxon>
    </lineage>
</organism>
<dbReference type="GO" id="GO:0003677">
    <property type="term" value="F:DNA binding"/>
    <property type="evidence" value="ECO:0007669"/>
    <property type="project" value="UniProtKB-KW"/>
</dbReference>
<protein>
    <submittedName>
        <fullName evidence="4">Transposase, IS605 OrfB family protein</fullName>
    </submittedName>
</protein>
<proteinExistence type="predicted"/>
<name>M0ABI7_9EURY</name>
<feature type="domain" description="Cas12f1-like TNB" evidence="3">
    <location>
        <begin position="141"/>
        <end position="201"/>
    </location>
</feature>
<evidence type="ECO:0000313" key="5">
    <source>
        <dbReference type="Proteomes" id="UP000011693"/>
    </source>
</evidence>
<dbReference type="PATRIC" id="fig|1227492.4.peg.3188"/>
<dbReference type="EMBL" id="AOIN01000086">
    <property type="protein sequence ID" value="ELY96100.1"/>
    <property type="molecule type" value="Genomic_DNA"/>
</dbReference>
<reference evidence="4 5" key="1">
    <citation type="journal article" date="2014" name="PLoS Genet.">
        <title>Phylogenetically driven sequencing of extremely halophilic archaea reveals strategies for static and dynamic osmo-response.</title>
        <authorList>
            <person name="Becker E.A."/>
            <person name="Seitzer P.M."/>
            <person name="Tritt A."/>
            <person name="Larsen D."/>
            <person name="Krusor M."/>
            <person name="Yao A.I."/>
            <person name="Wu D."/>
            <person name="Madern D."/>
            <person name="Eisen J.A."/>
            <person name="Darling A.E."/>
            <person name="Facciotti M.T."/>
        </authorList>
    </citation>
    <scope>NUCLEOTIDE SEQUENCE [LARGE SCALE GENOMIC DNA]</scope>
    <source>
        <strain evidence="4 5">JCM 10990</strain>
    </source>
</reference>
<evidence type="ECO:0000256" key="2">
    <source>
        <dbReference type="SAM" id="MobiDB-lite"/>
    </source>
</evidence>
<dbReference type="AlphaFoldDB" id="M0ABI7"/>
<evidence type="ECO:0000259" key="3">
    <source>
        <dbReference type="Pfam" id="PF07282"/>
    </source>
</evidence>
<gene>
    <name evidence="4" type="ORF">C482_16028</name>
</gene>
<dbReference type="InterPro" id="IPR010095">
    <property type="entry name" value="Cas12f1-like_TNB"/>
</dbReference>
<feature type="region of interest" description="Disordered" evidence="2">
    <location>
        <begin position="216"/>
        <end position="238"/>
    </location>
</feature>
<sequence>MPRVAPELTAADRTATAIGVDLGEYNLYTACPATMPDWKGAYAICGDDLCTRLDELRAQVAHLLGSEHDRETITAYVEQRRTALLERLDDAARTICDYASAYDRPVLVTENSHFEPDLWAWLTDPNAHRGTAWLLPAAQFRLRAVAAAYAIEVTTVPVSYSSQECHACGVIGKRTQSPTFRCTNPGCFVGTVSADHNAAKVLAQRYYPGQRCAYQPPNSATTATDDRPAPLADGGSPQ</sequence>
<keyword evidence="1" id="KW-0238">DNA-binding</keyword>
<dbReference type="RefSeq" id="WP_006168693.1">
    <property type="nucleotide sequence ID" value="NZ_AOIN01000086.1"/>
</dbReference>
<keyword evidence="5" id="KW-1185">Reference proteome</keyword>